<organism evidence="2">
    <name type="scientific">marine sediment metagenome</name>
    <dbReference type="NCBI Taxonomy" id="412755"/>
    <lineage>
        <taxon>unclassified sequences</taxon>
        <taxon>metagenomes</taxon>
        <taxon>ecological metagenomes</taxon>
    </lineage>
</organism>
<comment type="caution">
    <text evidence="2">The sequence shown here is derived from an EMBL/GenBank/DDBJ whole genome shotgun (WGS) entry which is preliminary data.</text>
</comment>
<dbReference type="EMBL" id="BARS01029212">
    <property type="protein sequence ID" value="GAG01974.1"/>
    <property type="molecule type" value="Genomic_DNA"/>
</dbReference>
<reference evidence="2" key="1">
    <citation type="journal article" date="2014" name="Front. Microbiol.">
        <title>High frequency of phylogenetically diverse reductive dehalogenase-homologous genes in deep subseafloor sedimentary metagenomes.</title>
        <authorList>
            <person name="Kawai M."/>
            <person name="Futagami T."/>
            <person name="Toyoda A."/>
            <person name="Takaki Y."/>
            <person name="Nishi S."/>
            <person name="Hori S."/>
            <person name="Arai W."/>
            <person name="Tsubouchi T."/>
            <person name="Morono Y."/>
            <person name="Uchiyama I."/>
            <person name="Ito T."/>
            <person name="Fujiyama A."/>
            <person name="Inagaki F."/>
            <person name="Takami H."/>
        </authorList>
    </citation>
    <scope>NUCLEOTIDE SEQUENCE</scope>
    <source>
        <strain evidence="2">Expedition CK06-06</strain>
    </source>
</reference>
<dbReference type="InterPro" id="IPR055247">
    <property type="entry name" value="InsJ-like_HTH"/>
</dbReference>
<protein>
    <recommendedName>
        <fullName evidence="1">Insertion element IS150 protein InsJ-like helix-turn-helix domain-containing protein</fullName>
    </recommendedName>
</protein>
<name>X0U877_9ZZZZ</name>
<dbReference type="AlphaFoldDB" id="X0U877"/>
<feature type="non-terminal residue" evidence="2">
    <location>
        <position position="157"/>
    </location>
</feature>
<dbReference type="SUPFAM" id="SSF46689">
    <property type="entry name" value="Homeodomain-like"/>
    <property type="match status" value="1"/>
</dbReference>
<evidence type="ECO:0000313" key="2">
    <source>
        <dbReference type="EMBL" id="GAG01974.1"/>
    </source>
</evidence>
<evidence type="ECO:0000259" key="1">
    <source>
        <dbReference type="Pfam" id="PF13518"/>
    </source>
</evidence>
<proteinExistence type="predicted"/>
<sequence>MRKDIIKMSKKELKKLEVIHKVIEKRIKQKPAAELLNLCLRQVRRIVKNVREQGAAAIVHGNRGKESNRKISDKFRATILKIVKKKYHDFGPTFAAEKLEEIDNKKVSKETLRNWMIEETIWTPRKLKDKGKVHLWRERKECFGEMVQSDGSIHDWL</sequence>
<accession>X0U877</accession>
<gene>
    <name evidence="2" type="ORF">S01H1_45686</name>
</gene>
<dbReference type="Pfam" id="PF13518">
    <property type="entry name" value="HTH_28"/>
    <property type="match status" value="1"/>
</dbReference>
<feature type="domain" description="Insertion element IS150 protein InsJ-like helix-turn-helix" evidence="1">
    <location>
        <begin position="14"/>
        <end position="65"/>
    </location>
</feature>
<dbReference type="InterPro" id="IPR009057">
    <property type="entry name" value="Homeodomain-like_sf"/>
</dbReference>